<dbReference type="AlphaFoldDB" id="A0A0Q3RZ09"/>
<dbReference type="OrthoDB" id="3174329at2759"/>
<name>A0A0Q3RZ09_AMAAE</name>
<dbReference type="PANTHER" id="PTHR46533">
    <property type="entry name" value="ZINC FINGER MYND DOMAIN-CONTAINING PROTEIN 12"/>
    <property type="match status" value="1"/>
</dbReference>
<organism evidence="1 2">
    <name type="scientific">Amazona aestiva</name>
    <name type="common">Blue-fronted Amazon parrot</name>
    <dbReference type="NCBI Taxonomy" id="12930"/>
    <lineage>
        <taxon>Eukaryota</taxon>
        <taxon>Metazoa</taxon>
        <taxon>Chordata</taxon>
        <taxon>Craniata</taxon>
        <taxon>Vertebrata</taxon>
        <taxon>Euteleostomi</taxon>
        <taxon>Archelosauria</taxon>
        <taxon>Archosauria</taxon>
        <taxon>Dinosauria</taxon>
        <taxon>Saurischia</taxon>
        <taxon>Theropoda</taxon>
        <taxon>Coelurosauria</taxon>
        <taxon>Aves</taxon>
        <taxon>Neognathae</taxon>
        <taxon>Neoaves</taxon>
        <taxon>Telluraves</taxon>
        <taxon>Australaves</taxon>
        <taxon>Psittaciformes</taxon>
        <taxon>Psittacidae</taxon>
        <taxon>Amazona</taxon>
    </lineage>
</organism>
<evidence type="ECO:0000313" key="2">
    <source>
        <dbReference type="Proteomes" id="UP000051836"/>
    </source>
</evidence>
<evidence type="ECO:0000313" key="1">
    <source>
        <dbReference type="EMBL" id="KQL12396.1"/>
    </source>
</evidence>
<dbReference type="InterPro" id="IPR053248">
    <property type="entry name" value="Zinc_finger_MYND_domain"/>
</dbReference>
<accession>A0A0Q3RZ09</accession>
<dbReference type="EMBL" id="LMAW01000564">
    <property type="protein sequence ID" value="KQL12396.1"/>
    <property type="molecule type" value="Genomic_DNA"/>
</dbReference>
<proteinExistence type="predicted"/>
<dbReference type="Proteomes" id="UP000051836">
    <property type="component" value="Unassembled WGS sequence"/>
</dbReference>
<dbReference type="PANTHER" id="PTHR46533:SF1">
    <property type="entry name" value="ZINC FINGER MYND DOMAIN-CONTAINING PROTEIN 12"/>
    <property type="match status" value="1"/>
</dbReference>
<keyword evidence="2" id="KW-1185">Reference proteome</keyword>
<gene>
    <name evidence="1" type="ORF">AAES_30690</name>
</gene>
<protein>
    <submittedName>
        <fullName evidence="1">Uncharacterized protein</fullName>
    </submittedName>
</protein>
<reference evidence="1 2" key="1">
    <citation type="submission" date="2015-10" db="EMBL/GenBank/DDBJ databases">
        <authorList>
            <person name="Gilbert D.G."/>
        </authorList>
    </citation>
    <scope>NUCLEOTIDE SEQUENCE [LARGE SCALE GENOMIC DNA]</scope>
    <source>
        <strain evidence="1">FVVF132</strain>
    </source>
</reference>
<sequence>MEALPAERSCLQDWRAGHLPEASQYLSQAEWIILRTPACSAAVQHRLHRSLGLFCAAKGDFEKALYHLANDARELGLKASELLKQLPQQESPEPLGHLLTLMNVEPSSTK</sequence>
<comment type="caution">
    <text evidence="1">The sequence shown here is derived from an EMBL/GenBank/DDBJ whole genome shotgun (WGS) entry which is preliminary data.</text>
</comment>